<gene>
    <name evidence="1" type="ORF">PIB30_028116</name>
</gene>
<name>A0ABU6UCM2_9FABA</name>
<sequence length="132" mass="14893">MACSHASNGVTVPPHFLTAKVLKIVSPSSKPESRAELSDVPIMNKRSSRCKGIKRGQTSQVKRTLLYEEKLPPGYPWLYSSAYDPHMDGEDMPRIVNDYTRMKLAVDLVNGKHNPKRDAIKELGVIDWNQKM</sequence>
<comment type="caution">
    <text evidence="1">The sequence shown here is derived from an EMBL/GenBank/DDBJ whole genome shotgun (WGS) entry which is preliminary data.</text>
</comment>
<keyword evidence="2" id="KW-1185">Reference proteome</keyword>
<dbReference type="EMBL" id="JASCZI010120939">
    <property type="protein sequence ID" value="MED6157931.1"/>
    <property type="molecule type" value="Genomic_DNA"/>
</dbReference>
<dbReference type="Proteomes" id="UP001341840">
    <property type="component" value="Unassembled WGS sequence"/>
</dbReference>
<reference evidence="1 2" key="1">
    <citation type="journal article" date="2023" name="Plants (Basel)">
        <title>Bridging the Gap: Combining Genomics and Transcriptomics Approaches to Understand Stylosanthes scabra, an Orphan Legume from the Brazilian Caatinga.</title>
        <authorList>
            <person name="Ferreira-Neto J.R.C."/>
            <person name="da Silva M.D."/>
            <person name="Binneck E."/>
            <person name="de Melo N.F."/>
            <person name="da Silva R.H."/>
            <person name="de Melo A.L.T.M."/>
            <person name="Pandolfi V."/>
            <person name="Bustamante F.O."/>
            <person name="Brasileiro-Vidal A.C."/>
            <person name="Benko-Iseppon A.M."/>
        </authorList>
    </citation>
    <scope>NUCLEOTIDE SEQUENCE [LARGE SCALE GENOMIC DNA]</scope>
    <source>
        <tissue evidence="1">Leaves</tissue>
    </source>
</reference>
<evidence type="ECO:0000313" key="2">
    <source>
        <dbReference type="Proteomes" id="UP001341840"/>
    </source>
</evidence>
<protein>
    <submittedName>
        <fullName evidence="1">Uncharacterized protein</fullName>
    </submittedName>
</protein>
<evidence type="ECO:0000313" key="1">
    <source>
        <dbReference type="EMBL" id="MED6157931.1"/>
    </source>
</evidence>
<organism evidence="1 2">
    <name type="scientific">Stylosanthes scabra</name>
    <dbReference type="NCBI Taxonomy" id="79078"/>
    <lineage>
        <taxon>Eukaryota</taxon>
        <taxon>Viridiplantae</taxon>
        <taxon>Streptophyta</taxon>
        <taxon>Embryophyta</taxon>
        <taxon>Tracheophyta</taxon>
        <taxon>Spermatophyta</taxon>
        <taxon>Magnoliopsida</taxon>
        <taxon>eudicotyledons</taxon>
        <taxon>Gunneridae</taxon>
        <taxon>Pentapetalae</taxon>
        <taxon>rosids</taxon>
        <taxon>fabids</taxon>
        <taxon>Fabales</taxon>
        <taxon>Fabaceae</taxon>
        <taxon>Papilionoideae</taxon>
        <taxon>50 kb inversion clade</taxon>
        <taxon>dalbergioids sensu lato</taxon>
        <taxon>Dalbergieae</taxon>
        <taxon>Pterocarpus clade</taxon>
        <taxon>Stylosanthes</taxon>
    </lineage>
</organism>
<proteinExistence type="predicted"/>
<accession>A0ABU6UCM2</accession>